<dbReference type="EnsemblPlants" id="OB05G28460.1">
    <property type="protein sequence ID" value="OB05G28460.1"/>
    <property type="gene ID" value="OB05G28460"/>
</dbReference>
<accession>J3M8C2</accession>
<feature type="transmembrane region" description="Helical" evidence="1">
    <location>
        <begin position="52"/>
        <end position="70"/>
    </location>
</feature>
<dbReference type="HOGENOM" id="CLU_1888948_0_0_1"/>
<protein>
    <submittedName>
        <fullName evidence="2">Uncharacterized protein</fullName>
    </submittedName>
</protein>
<sequence>MSKSKLIIRFSFISWPSGARSYQEYPEVAETIKTAKRKKGASPIQMIRSSELQATTLLVVMMIMMMNLLANRKRRKKLKIFTPKILSTFYSHLGRTSMLILPGVRLARRRLLPQARTDLDLHGGAGAGHGGVQRP</sequence>
<organism evidence="2">
    <name type="scientific">Oryza brachyantha</name>
    <name type="common">malo sina</name>
    <dbReference type="NCBI Taxonomy" id="4533"/>
    <lineage>
        <taxon>Eukaryota</taxon>
        <taxon>Viridiplantae</taxon>
        <taxon>Streptophyta</taxon>
        <taxon>Embryophyta</taxon>
        <taxon>Tracheophyta</taxon>
        <taxon>Spermatophyta</taxon>
        <taxon>Magnoliopsida</taxon>
        <taxon>Liliopsida</taxon>
        <taxon>Poales</taxon>
        <taxon>Poaceae</taxon>
        <taxon>BOP clade</taxon>
        <taxon>Oryzoideae</taxon>
        <taxon>Oryzeae</taxon>
        <taxon>Oryzinae</taxon>
        <taxon>Oryza</taxon>
    </lineage>
</organism>
<evidence type="ECO:0000256" key="1">
    <source>
        <dbReference type="SAM" id="Phobius"/>
    </source>
</evidence>
<keyword evidence="3" id="KW-1185">Reference proteome</keyword>
<name>J3M8C2_ORYBR</name>
<dbReference type="AlphaFoldDB" id="J3M8C2"/>
<keyword evidence="1" id="KW-0812">Transmembrane</keyword>
<reference evidence="2" key="2">
    <citation type="submission" date="2013-04" db="UniProtKB">
        <authorList>
            <consortium name="EnsemblPlants"/>
        </authorList>
    </citation>
    <scope>IDENTIFICATION</scope>
</reference>
<dbReference type="Proteomes" id="UP000006038">
    <property type="component" value="Chromosome 5"/>
</dbReference>
<keyword evidence="1" id="KW-0472">Membrane</keyword>
<keyword evidence="1" id="KW-1133">Transmembrane helix</keyword>
<evidence type="ECO:0000313" key="2">
    <source>
        <dbReference type="EnsemblPlants" id="OB05G28460.1"/>
    </source>
</evidence>
<evidence type="ECO:0000313" key="3">
    <source>
        <dbReference type="Proteomes" id="UP000006038"/>
    </source>
</evidence>
<reference evidence="2" key="1">
    <citation type="journal article" date="2013" name="Nat. Commun.">
        <title>Whole-genome sequencing of Oryza brachyantha reveals mechanisms underlying Oryza genome evolution.</title>
        <authorList>
            <person name="Chen J."/>
            <person name="Huang Q."/>
            <person name="Gao D."/>
            <person name="Wang J."/>
            <person name="Lang Y."/>
            <person name="Liu T."/>
            <person name="Li B."/>
            <person name="Bai Z."/>
            <person name="Luis Goicoechea J."/>
            <person name="Liang C."/>
            <person name="Chen C."/>
            <person name="Zhang W."/>
            <person name="Sun S."/>
            <person name="Liao Y."/>
            <person name="Zhang X."/>
            <person name="Yang L."/>
            <person name="Song C."/>
            <person name="Wang M."/>
            <person name="Shi J."/>
            <person name="Liu G."/>
            <person name="Liu J."/>
            <person name="Zhou H."/>
            <person name="Zhou W."/>
            <person name="Yu Q."/>
            <person name="An N."/>
            <person name="Chen Y."/>
            <person name="Cai Q."/>
            <person name="Wang B."/>
            <person name="Liu B."/>
            <person name="Min J."/>
            <person name="Huang Y."/>
            <person name="Wu H."/>
            <person name="Li Z."/>
            <person name="Zhang Y."/>
            <person name="Yin Y."/>
            <person name="Song W."/>
            <person name="Jiang J."/>
            <person name="Jackson S.A."/>
            <person name="Wing R.A."/>
            <person name="Wang J."/>
            <person name="Chen M."/>
        </authorList>
    </citation>
    <scope>NUCLEOTIDE SEQUENCE [LARGE SCALE GENOMIC DNA]</scope>
    <source>
        <strain evidence="2">cv. IRGC 101232</strain>
    </source>
</reference>
<dbReference type="Gramene" id="OB05G28460.1">
    <property type="protein sequence ID" value="OB05G28460.1"/>
    <property type="gene ID" value="OB05G28460"/>
</dbReference>
<proteinExistence type="predicted"/>